<evidence type="ECO:0000256" key="1">
    <source>
        <dbReference type="SAM" id="MobiDB-lite"/>
    </source>
</evidence>
<sequence length="74" mass="8080">MARDMIKLGANRQVHAPPGSMPDRVEAGINQPSGETILRERPDNLSVLLDIIDSMPADMLSDLHDGLPDECDDL</sequence>
<evidence type="ECO:0000313" key="2">
    <source>
        <dbReference type="EMBL" id="OAS26640.1"/>
    </source>
</evidence>
<dbReference type="AlphaFoldDB" id="A0A179SI25"/>
<feature type="region of interest" description="Disordered" evidence="1">
    <location>
        <begin position="1"/>
        <end position="25"/>
    </location>
</feature>
<dbReference type="STRING" id="427683.A5481_04085"/>
<comment type="caution">
    <text evidence="2">The sequence shown here is derived from an EMBL/GenBank/DDBJ whole genome shotgun (WGS) entry which is preliminary data.</text>
</comment>
<reference evidence="2 3" key="1">
    <citation type="submission" date="2016-04" db="EMBL/GenBank/DDBJ databases">
        <authorList>
            <person name="Evans L.H."/>
            <person name="Alamgir A."/>
            <person name="Owens N."/>
            <person name="Weber N.D."/>
            <person name="Virtaneva K."/>
            <person name="Barbian K."/>
            <person name="Babar A."/>
            <person name="Rosenke K."/>
        </authorList>
    </citation>
    <scope>NUCLEOTIDE SEQUENCE [LARGE SCALE GENOMIC DNA]</scope>
    <source>
        <strain evidence="2 3">PMB02</strain>
    </source>
</reference>
<dbReference type="OrthoDB" id="7173678at2"/>
<name>A0A179SI25_9HYPH</name>
<proteinExistence type="predicted"/>
<dbReference type="EMBL" id="LWHQ01000009">
    <property type="protein sequence ID" value="OAS26640.1"/>
    <property type="molecule type" value="Genomic_DNA"/>
</dbReference>
<dbReference type="RefSeq" id="WP_048436301.1">
    <property type="nucleotide sequence ID" value="NZ_LWHQ01000009.1"/>
</dbReference>
<dbReference type="Proteomes" id="UP000078316">
    <property type="component" value="Unassembled WGS sequence"/>
</dbReference>
<accession>A0A179SI25</accession>
<organism evidence="2 3">
    <name type="scientific">Methylobacterium platani</name>
    <dbReference type="NCBI Taxonomy" id="427683"/>
    <lineage>
        <taxon>Bacteria</taxon>
        <taxon>Pseudomonadati</taxon>
        <taxon>Pseudomonadota</taxon>
        <taxon>Alphaproteobacteria</taxon>
        <taxon>Hyphomicrobiales</taxon>
        <taxon>Methylobacteriaceae</taxon>
        <taxon>Methylobacterium</taxon>
    </lineage>
</organism>
<evidence type="ECO:0000313" key="3">
    <source>
        <dbReference type="Proteomes" id="UP000078316"/>
    </source>
</evidence>
<gene>
    <name evidence="2" type="ORF">A5481_04085</name>
</gene>
<protein>
    <submittedName>
        <fullName evidence="2">Uncharacterized protein</fullName>
    </submittedName>
</protein>